<sequence length="307" mass="33542">MVNETIAAIAAITQLAEQSLAVLQRVRMAIDRMKNSASYLTMVSADLTNVIVLVDAIKQEPELQQNSLTGGISSLLYRATLLEAFVNELERKSSRGNLLRKFASQLDKGPTEQQRLDDLMGHLSQAKETLFGLVQVMHVGISSRGSNVVVNLKIVNQVNSKLQNVPGLENGLQMVELLKEHYISNNGEPEVVLNKDILDKLTKLGQDNVVALGVPGRTNQVVGNKSKPFAAMVNAPIGDGTSNPYAFHMVDHNIVLGNTAERGSFMMNAPNSRDIYDKTSEHSLAMAHILASNAELWKSHTSGKMEE</sequence>
<gene>
    <name evidence="1" type="ORF">CC80DRAFT_496335</name>
</gene>
<dbReference type="Proteomes" id="UP000800035">
    <property type="component" value="Unassembled WGS sequence"/>
</dbReference>
<dbReference type="OrthoDB" id="3559235at2759"/>
<protein>
    <submittedName>
        <fullName evidence="1">Uncharacterized protein</fullName>
    </submittedName>
</protein>
<accession>A0A6A5TFC8</accession>
<dbReference type="EMBL" id="ML977020">
    <property type="protein sequence ID" value="KAF1951048.1"/>
    <property type="molecule type" value="Genomic_DNA"/>
</dbReference>
<keyword evidence="2" id="KW-1185">Reference proteome</keyword>
<dbReference type="AlphaFoldDB" id="A0A6A5TFC8"/>
<proteinExistence type="predicted"/>
<evidence type="ECO:0000313" key="2">
    <source>
        <dbReference type="Proteomes" id="UP000800035"/>
    </source>
</evidence>
<name>A0A6A5TFC8_9PLEO</name>
<reference evidence="1" key="1">
    <citation type="journal article" date="2020" name="Stud. Mycol.">
        <title>101 Dothideomycetes genomes: a test case for predicting lifestyles and emergence of pathogens.</title>
        <authorList>
            <person name="Haridas S."/>
            <person name="Albert R."/>
            <person name="Binder M."/>
            <person name="Bloem J."/>
            <person name="Labutti K."/>
            <person name="Salamov A."/>
            <person name="Andreopoulos B."/>
            <person name="Baker S."/>
            <person name="Barry K."/>
            <person name="Bills G."/>
            <person name="Bluhm B."/>
            <person name="Cannon C."/>
            <person name="Castanera R."/>
            <person name="Culley D."/>
            <person name="Daum C."/>
            <person name="Ezra D."/>
            <person name="Gonzalez J."/>
            <person name="Henrissat B."/>
            <person name="Kuo A."/>
            <person name="Liang C."/>
            <person name="Lipzen A."/>
            <person name="Lutzoni F."/>
            <person name="Magnuson J."/>
            <person name="Mondo S."/>
            <person name="Nolan M."/>
            <person name="Ohm R."/>
            <person name="Pangilinan J."/>
            <person name="Park H.-J."/>
            <person name="Ramirez L."/>
            <person name="Alfaro M."/>
            <person name="Sun H."/>
            <person name="Tritt A."/>
            <person name="Yoshinaga Y."/>
            <person name="Zwiers L.-H."/>
            <person name="Turgeon B."/>
            <person name="Goodwin S."/>
            <person name="Spatafora J."/>
            <person name="Crous P."/>
            <person name="Grigoriev I."/>
        </authorList>
    </citation>
    <scope>NUCLEOTIDE SEQUENCE</scope>
    <source>
        <strain evidence="1">CBS 675.92</strain>
    </source>
</reference>
<evidence type="ECO:0000313" key="1">
    <source>
        <dbReference type="EMBL" id="KAF1951048.1"/>
    </source>
</evidence>
<organism evidence="1 2">
    <name type="scientific">Byssothecium circinans</name>
    <dbReference type="NCBI Taxonomy" id="147558"/>
    <lineage>
        <taxon>Eukaryota</taxon>
        <taxon>Fungi</taxon>
        <taxon>Dikarya</taxon>
        <taxon>Ascomycota</taxon>
        <taxon>Pezizomycotina</taxon>
        <taxon>Dothideomycetes</taxon>
        <taxon>Pleosporomycetidae</taxon>
        <taxon>Pleosporales</taxon>
        <taxon>Massarineae</taxon>
        <taxon>Massarinaceae</taxon>
        <taxon>Byssothecium</taxon>
    </lineage>
</organism>